<sequence>MFKQALTATALLIALPVIAATPIDERRALAADGRVEVNNLAGLIEVVGWDENAVHLTGELGEDVEALEIEGDRERLSIHVRYPKKSRRSVEETMLRLRVPHGAALDLNAVSADVRVVGTRGDLHAASVSGDVDVRFDGERLRLNSVSGDVSVQSAATDSELRTVSGDVVARGLRGELKAETVSGDIDLIGGDFSDLAGETVSGDLQLSVRLLPKSRLRAESLSGDVRLRLVDTGDVRLSMKTFSGSLRGRPSKPVSGDQRSAEYTLGAGTARAELSTFSGDIVIER</sequence>
<comment type="caution">
    <text evidence="3">The sequence shown here is derived from an EMBL/GenBank/DDBJ whole genome shotgun (WGS) entry which is preliminary data.</text>
</comment>
<dbReference type="Gene3D" id="2.160.20.120">
    <property type="match status" value="1"/>
</dbReference>
<dbReference type="RefSeq" id="WP_170123882.1">
    <property type="nucleotide sequence ID" value="NZ_CAWNXA010000002.1"/>
</dbReference>
<name>A0A318EHA5_9GAMM</name>
<evidence type="ECO:0000256" key="1">
    <source>
        <dbReference type="SAM" id="SignalP"/>
    </source>
</evidence>
<gene>
    <name evidence="3" type="ORF">C8D93_10221</name>
</gene>
<proteinExistence type="predicted"/>
<dbReference type="AlphaFoldDB" id="A0A318EHA5"/>
<feature type="domain" description="DUF4097" evidence="2">
    <location>
        <begin position="62"/>
        <end position="284"/>
    </location>
</feature>
<dbReference type="Proteomes" id="UP000248330">
    <property type="component" value="Unassembled WGS sequence"/>
</dbReference>
<organism evidence="3 4">
    <name type="scientific">Sinimarinibacterium flocculans</name>
    <dbReference type="NCBI Taxonomy" id="985250"/>
    <lineage>
        <taxon>Bacteria</taxon>
        <taxon>Pseudomonadati</taxon>
        <taxon>Pseudomonadota</taxon>
        <taxon>Gammaproteobacteria</taxon>
        <taxon>Nevskiales</taxon>
        <taxon>Nevskiaceae</taxon>
        <taxon>Sinimarinibacterium</taxon>
    </lineage>
</organism>
<feature type="signal peptide" evidence="1">
    <location>
        <begin position="1"/>
        <end position="19"/>
    </location>
</feature>
<keyword evidence="1" id="KW-0732">Signal</keyword>
<keyword evidence="4" id="KW-1185">Reference proteome</keyword>
<evidence type="ECO:0000313" key="3">
    <source>
        <dbReference type="EMBL" id="PXV70169.1"/>
    </source>
</evidence>
<dbReference type="InterPro" id="IPR025164">
    <property type="entry name" value="Toastrack_DUF4097"/>
</dbReference>
<accession>A0A318EHA5</accession>
<evidence type="ECO:0000313" key="4">
    <source>
        <dbReference type="Proteomes" id="UP000248330"/>
    </source>
</evidence>
<evidence type="ECO:0000259" key="2">
    <source>
        <dbReference type="Pfam" id="PF13349"/>
    </source>
</evidence>
<protein>
    <submittedName>
        <fullName evidence="3">DUF4097 and DUF4098 domain-containing protein YvlB</fullName>
    </submittedName>
</protein>
<dbReference type="EMBL" id="QICN01000002">
    <property type="protein sequence ID" value="PXV70169.1"/>
    <property type="molecule type" value="Genomic_DNA"/>
</dbReference>
<feature type="chain" id="PRO_5016301901" evidence="1">
    <location>
        <begin position="20"/>
        <end position="286"/>
    </location>
</feature>
<dbReference type="Pfam" id="PF13349">
    <property type="entry name" value="DUF4097"/>
    <property type="match status" value="1"/>
</dbReference>
<reference evidence="3 4" key="1">
    <citation type="submission" date="2018-04" db="EMBL/GenBank/DDBJ databases">
        <title>Genomic Encyclopedia of Type Strains, Phase IV (KMG-IV): sequencing the most valuable type-strain genomes for metagenomic binning, comparative biology and taxonomic classification.</title>
        <authorList>
            <person name="Goeker M."/>
        </authorList>
    </citation>
    <scope>NUCLEOTIDE SEQUENCE [LARGE SCALE GENOMIC DNA]</scope>
    <source>
        <strain evidence="3 4">DSM 104150</strain>
    </source>
</reference>